<dbReference type="EC" id="2.7.13.3" evidence="3"/>
<dbReference type="InterPro" id="IPR003594">
    <property type="entry name" value="HATPase_dom"/>
</dbReference>
<dbReference type="SMART" id="SM00086">
    <property type="entry name" value="PAC"/>
    <property type="match status" value="2"/>
</dbReference>
<dbReference type="FunFam" id="3.30.450.20:FF:000060">
    <property type="entry name" value="Sensor protein FixL"/>
    <property type="match status" value="1"/>
</dbReference>
<dbReference type="PANTHER" id="PTHR43065">
    <property type="entry name" value="SENSOR HISTIDINE KINASE"/>
    <property type="match status" value="1"/>
</dbReference>
<evidence type="ECO:0000256" key="10">
    <source>
        <dbReference type="ARBA" id="ARBA00023136"/>
    </source>
</evidence>
<evidence type="ECO:0000256" key="7">
    <source>
        <dbReference type="ARBA" id="ARBA00022777"/>
    </source>
</evidence>
<evidence type="ECO:0000256" key="12">
    <source>
        <dbReference type="ARBA" id="ARBA00059827"/>
    </source>
</evidence>
<keyword evidence="8" id="KW-0067">ATP-binding</keyword>
<organism evidence="18 19">
    <name type="scientific">Acidisphaera rubrifaciens HS-AP3</name>
    <dbReference type="NCBI Taxonomy" id="1231350"/>
    <lineage>
        <taxon>Bacteria</taxon>
        <taxon>Pseudomonadati</taxon>
        <taxon>Pseudomonadota</taxon>
        <taxon>Alphaproteobacteria</taxon>
        <taxon>Acetobacterales</taxon>
        <taxon>Acetobacteraceae</taxon>
        <taxon>Acidisphaera</taxon>
    </lineage>
</organism>
<dbReference type="InterPro" id="IPR001610">
    <property type="entry name" value="PAC"/>
</dbReference>
<dbReference type="InterPro" id="IPR000014">
    <property type="entry name" value="PAS"/>
</dbReference>
<dbReference type="GO" id="GO:0000155">
    <property type="term" value="F:phosphorelay sensor kinase activity"/>
    <property type="evidence" value="ECO:0007669"/>
    <property type="project" value="InterPro"/>
</dbReference>
<protein>
    <recommendedName>
        <fullName evidence="13">Sensor protein FixL</fullName>
        <ecNumber evidence="3">2.7.13.3</ecNumber>
    </recommendedName>
</protein>
<keyword evidence="11" id="KW-0968">Cytoplasmic vesicle</keyword>
<evidence type="ECO:0000256" key="11">
    <source>
        <dbReference type="ARBA" id="ARBA00023329"/>
    </source>
</evidence>
<comment type="subcellular location">
    <subcellularLocation>
        <location evidence="2">Cytoplasmic vesicle membrane</location>
        <topology evidence="2">Peripheral membrane protein</topology>
        <orientation evidence="2">Cytoplasmic side</orientation>
    </subcellularLocation>
</comment>
<dbReference type="PANTHER" id="PTHR43065:SF42">
    <property type="entry name" value="TWO-COMPONENT SENSOR PPRA"/>
    <property type="match status" value="1"/>
</dbReference>
<dbReference type="Pfam" id="PF02518">
    <property type="entry name" value="HATPase_c"/>
    <property type="match status" value="1"/>
</dbReference>
<evidence type="ECO:0000259" key="17">
    <source>
        <dbReference type="PROSITE" id="PS50113"/>
    </source>
</evidence>
<dbReference type="RefSeq" id="WP_048861226.1">
    <property type="nucleotide sequence ID" value="NZ_BANB01000259.1"/>
</dbReference>
<dbReference type="GO" id="GO:0016192">
    <property type="term" value="P:vesicle-mediated transport"/>
    <property type="evidence" value="ECO:0007669"/>
    <property type="project" value="InterPro"/>
</dbReference>
<evidence type="ECO:0000313" key="18">
    <source>
        <dbReference type="EMBL" id="GAN77227.1"/>
    </source>
</evidence>
<feature type="region of interest" description="Disordered" evidence="14">
    <location>
        <begin position="502"/>
        <end position="521"/>
    </location>
</feature>
<dbReference type="Proteomes" id="UP000032680">
    <property type="component" value="Unassembled WGS sequence"/>
</dbReference>
<keyword evidence="10" id="KW-0472">Membrane</keyword>
<dbReference type="EMBL" id="BANB01000259">
    <property type="protein sequence ID" value="GAN77227.1"/>
    <property type="molecule type" value="Genomic_DNA"/>
</dbReference>
<dbReference type="Pfam" id="PF00512">
    <property type="entry name" value="HisKA"/>
    <property type="match status" value="1"/>
</dbReference>
<keyword evidence="9" id="KW-0902">Two-component regulatory system</keyword>
<dbReference type="NCBIfam" id="TIGR00229">
    <property type="entry name" value="sensory_box"/>
    <property type="match status" value="2"/>
</dbReference>
<comment type="catalytic activity">
    <reaction evidence="1">
        <text>ATP + protein L-histidine = ADP + protein N-phospho-L-histidine.</text>
        <dbReference type="EC" id="2.7.13.3"/>
    </reaction>
</comment>
<dbReference type="InterPro" id="IPR013767">
    <property type="entry name" value="PAS_fold"/>
</dbReference>
<dbReference type="InterPro" id="IPR036097">
    <property type="entry name" value="HisK_dim/P_sf"/>
</dbReference>
<dbReference type="InterPro" id="IPR036890">
    <property type="entry name" value="HATPase_C_sf"/>
</dbReference>
<keyword evidence="6" id="KW-0547">Nucleotide-binding</keyword>
<feature type="domain" description="PAS" evidence="16">
    <location>
        <begin position="142"/>
        <end position="212"/>
    </location>
</feature>
<feature type="domain" description="PAS" evidence="16">
    <location>
        <begin position="16"/>
        <end position="86"/>
    </location>
</feature>
<proteinExistence type="predicted"/>
<feature type="domain" description="Histidine kinase" evidence="15">
    <location>
        <begin position="289"/>
        <end position="499"/>
    </location>
</feature>
<dbReference type="SMART" id="SM00387">
    <property type="entry name" value="HATPase_c"/>
    <property type="match status" value="1"/>
</dbReference>
<evidence type="ECO:0000256" key="4">
    <source>
        <dbReference type="ARBA" id="ARBA00022553"/>
    </source>
</evidence>
<dbReference type="Gene3D" id="3.30.450.20">
    <property type="entry name" value="PAS domain"/>
    <property type="match status" value="2"/>
</dbReference>
<evidence type="ECO:0000256" key="8">
    <source>
        <dbReference type="ARBA" id="ARBA00022840"/>
    </source>
</evidence>
<evidence type="ECO:0000256" key="9">
    <source>
        <dbReference type="ARBA" id="ARBA00023012"/>
    </source>
</evidence>
<dbReference type="InterPro" id="IPR004358">
    <property type="entry name" value="Sig_transdc_His_kin-like_C"/>
</dbReference>
<dbReference type="InterPro" id="IPR005467">
    <property type="entry name" value="His_kinase_dom"/>
</dbReference>
<evidence type="ECO:0000256" key="14">
    <source>
        <dbReference type="SAM" id="MobiDB-lite"/>
    </source>
</evidence>
<name>A0A0D6P6E3_9PROT</name>
<comment type="caution">
    <text evidence="18">The sequence shown here is derived from an EMBL/GenBank/DDBJ whole genome shotgun (WGS) entry which is preliminary data.</text>
</comment>
<evidence type="ECO:0000259" key="16">
    <source>
        <dbReference type="PROSITE" id="PS50112"/>
    </source>
</evidence>
<dbReference type="SUPFAM" id="SSF47384">
    <property type="entry name" value="Homodimeric domain of signal transducing histidine kinase"/>
    <property type="match status" value="1"/>
</dbReference>
<keyword evidence="7 18" id="KW-0418">Kinase</keyword>
<dbReference type="Gene3D" id="3.30.565.10">
    <property type="entry name" value="Histidine kinase-like ATPase, C-terminal domain"/>
    <property type="match status" value="1"/>
</dbReference>
<keyword evidence="19" id="KW-1185">Reference proteome</keyword>
<evidence type="ECO:0000313" key="19">
    <source>
        <dbReference type="Proteomes" id="UP000032680"/>
    </source>
</evidence>
<dbReference type="GO" id="GO:0006355">
    <property type="term" value="P:regulation of DNA-templated transcription"/>
    <property type="evidence" value="ECO:0007669"/>
    <property type="project" value="InterPro"/>
</dbReference>
<sequence length="521" mass="56349">MTDGTAALPPEPADTARSLLDTIVASSNDAIIGKRLDGTITSWNAAAEALFGFSAAEMVGRSILTIIPPDRVEEEDAIIARVRRGETLVHFETERVAKGGRLVPVSLTISPVRDARGAVIGVSKVARDLSRLRQVYVDLKERQELFLAVLRTVPDGLIVIDAAGIVQAANPAVERIFHYAADELVGRSLNVLMPDADRAAHDRYLTHYLETGERRIIGIGRVLRGQRRDGTVFPMELQVEEVSTPGHRLFTGFVRDLTDRHARERRLVELQAQLIHLSRLSELGQTVSALAHEVNQPLAAIANYASGMRRMLGPDAAPELLAAVDKVAAQAERASRIVQGVRSLARKGDRPRRPEALRPVIDETAELALVGPGRDVTLTVRIGDRASHADIDRVQVQQVLFNLLRNAVQALDGRPVRRIEVTTRRRDAMVEVEVADTGPGLAEEVRSRLFQPFLTTKAEGLGVGLSICRTIVEAHGGEIAAVDRPGGGCVFTFSLPACDGPTPGAGDRVAGTPGEEVAVDQ</sequence>
<dbReference type="InterPro" id="IPR000700">
    <property type="entry name" value="PAS-assoc_C"/>
</dbReference>
<accession>A0A0D6P6E3</accession>
<dbReference type="InterPro" id="IPR000996">
    <property type="entry name" value="Clathrin_L-chain"/>
</dbReference>
<dbReference type="SUPFAM" id="SSF55874">
    <property type="entry name" value="ATPase domain of HSP90 chaperone/DNA topoisomerase II/histidine kinase"/>
    <property type="match status" value="1"/>
</dbReference>
<dbReference type="GO" id="GO:0006886">
    <property type="term" value="P:intracellular protein transport"/>
    <property type="evidence" value="ECO:0007669"/>
    <property type="project" value="InterPro"/>
</dbReference>
<keyword evidence="5" id="KW-0808">Transferase</keyword>
<dbReference type="SUPFAM" id="SSF55785">
    <property type="entry name" value="PYP-like sensor domain (PAS domain)"/>
    <property type="match status" value="2"/>
</dbReference>
<evidence type="ECO:0000256" key="13">
    <source>
        <dbReference type="ARBA" id="ARBA00070616"/>
    </source>
</evidence>
<gene>
    <name evidence="18" type="ORF">Asru_0259_06</name>
</gene>
<dbReference type="InterPro" id="IPR003661">
    <property type="entry name" value="HisK_dim/P_dom"/>
</dbReference>
<dbReference type="PROSITE" id="PS50112">
    <property type="entry name" value="PAS"/>
    <property type="match status" value="2"/>
</dbReference>
<dbReference type="PROSITE" id="PS50109">
    <property type="entry name" value="HIS_KIN"/>
    <property type="match status" value="1"/>
</dbReference>
<dbReference type="CDD" id="cd00082">
    <property type="entry name" value="HisKA"/>
    <property type="match status" value="1"/>
</dbReference>
<dbReference type="PRINTS" id="PR00344">
    <property type="entry name" value="BCTRLSENSOR"/>
</dbReference>
<dbReference type="OrthoDB" id="9795133at2"/>
<feature type="domain" description="PAC" evidence="17">
    <location>
        <begin position="89"/>
        <end position="141"/>
    </location>
</feature>
<dbReference type="SMART" id="SM00388">
    <property type="entry name" value="HisKA"/>
    <property type="match status" value="1"/>
</dbReference>
<dbReference type="AlphaFoldDB" id="A0A0D6P6E3"/>
<dbReference type="Gene3D" id="1.10.287.130">
    <property type="match status" value="1"/>
</dbReference>
<dbReference type="PROSITE" id="PS00581">
    <property type="entry name" value="CLATHRIN_LIGHT_CHN_2"/>
    <property type="match status" value="1"/>
</dbReference>
<dbReference type="CDD" id="cd00130">
    <property type="entry name" value="PAS"/>
    <property type="match status" value="2"/>
</dbReference>
<evidence type="ECO:0000259" key="15">
    <source>
        <dbReference type="PROSITE" id="PS50109"/>
    </source>
</evidence>
<evidence type="ECO:0000256" key="1">
    <source>
        <dbReference type="ARBA" id="ARBA00000085"/>
    </source>
</evidence>
<dbReference type="GO" id="GO:0005198">
    <property type="term" value="F:structural molecule activity"/>
    <property type="evidence" value="ECO:0007669"/>
    <property type="project" value="InterPro"/>
</dbReference>
<evidence type="ECO:0000256" key="3">
    <source>
        <dbReference type="ARBA" id="ARBA00012438"/>
    </source>
</evidence>
<dbReference type="Pfam" id="PF00989">
    <property type="entry name" value="PAS"/>
    <property type="match status" value="2"/>
</dbReference>
<comment type="function">
    <text evidence="12">Putative oxygen sensor; modulates the activity of FixJ, a transcriptional activator of nitrogen fixation fixK gene. FixL probably acts as a kinase that phosphorylates FixJ.</text>
</comment>
<evidence type="ECO:0000256" key="5">
    <source>
        <dbReference type="ARBA" id="ARBA00022679"/>
    </source>
</evidence>
<dbReference type="GO" id="GO:0030659">
    <property type="term" value="C:cytoplasmic vesicle membrane"/>
    <property type="evidence" value="ECO:0007669"/>
    <property type="project" value="UniProtKB-SubCell"/>
</dbReference>
<evidence type="ECO:0000256" key="6">
    <source>
        <dbReference type="ARBA" id="ARBA00022741"/>
    </source>
</evidence>
<keyword evidence="4" id="KW-0597">Phosphoprotein</keyword>
<evidence type="ECO:0000256" key="2">
    <source>
        <dbReference type="ARBA" id="ARBA00004180"/>
    </source>
</evidence>
<dbReference type="SMART" id="SM00091">
    <property type="entry name" value="PAS"/>
    <property type="match status" value="2"/>
</dbReference>
<dbReference type="InterPro" id="IPR035965">
    <property type="entry name" value="PAS-like_dom_sf"/>
</dbReference>
<dbReference type="PROSITE" id="PS50113">
    <property type="entry name" value="PAC"/>
    <property type="match status" value="1"/>
</dbReference>
<dbReference type="GO" id="GO:0005524">
    <property type="term" value="F:ATP binding"/>
    <property type="evidence" value="ECO:0007669"/>
    <property type="project" value="UniProtKB-KW"/>
</dbReference>
<dbReference type="GO" id="GO:0030132">
    <property type="term" value="C:clathrin coat of coated pit"/>
    <property type="evidence" value="ECO:0007669"/>
    <property type="project" value="InterPro"/>
</dbReference>
<reference evidence="18 19" key="1">
    <citation type="submission" date="2012-11" db="EMBL/GenBank/DDBJ databases">
        <title>Whole genome sequence of Acidisphaera rubrifaciens HS-AP3.</title>
        <authorList>
            <person name="Azuma Y."/>
            <person name="Higashiura N."/>
            <person name="Hirakawa H."/>
            <person name="Matsushita K."/>
        </authorList>
    </citation>
    <scope>NUCLEOTIDE SEQUENCE [LARGE SCALE GENOMIC DNA]</scope>
    <source>
        <strain evidence="18 19">HS-AP3</strain>
    </source>
</reference>